<reference evidence="8 9" key="1">
    <citation type="submission" date="2018-10" db="EMBL/GenBank/DDBJ databases">
        <title>Genomic Encyclopedia of Type Strains, Phase IV (KMG-IV): sequencing the most valuable type-strain genomes for metagenomic binning, comparative biology and taxonomic classification.</title>
        <authorList>
            <person name="Goeker M."/>
        </authorList>
    </citation>
    <scope>NUCLEOTIDE SEQUENCE [LARGE SCALE GENOMIC DNA]</scope>
    <source>
        <strain evidence="8 9">DSM 23229</strain>
    </source>
</reference>
<feature type="region of interest" description="Disordered" evidence="5">
    <location>
        <begin position="196"/>
        <end position="241"/>
    </location>
</feature>
<evidence type="ECO:0000259" key="6">
    <source>
        <dbReference type="Pfam" id="PF04586"/>
    </source>
</evidence>
<dbReference type="AlphaFoldDB" id="A0A420WVK6"/>
<feature type="region of interest" description="Disordered" evidence="5">
    <location>
        <begin position="1"/>
        <end position="35"/>
    </location>
</feature>
<evidence type="ECO:0000313" key="8">
    <source>
        <dbReference type="EMBL" id="RKR02598.1"/>
    </source>
</evidence>
<dbReference type="NCBIfam" id="TIGR01554">
    <property type="entry name" value="major_cap_HK97"/>
    <property type="match status" value="1"/>
</dbReference>
<evidence type="ECO:0000256" key="3">
    <source>
        <dbReference type="ARBA" id="ARBA00022670"/>
    </source>
</evidence>
<comment type="subcellular location">
    <subcellularLocation>
        <location evidence="1">Virion</location>
    </subcellularLocation>
</comment>
<dbReference type="Pfam" id="PF04586">
    <property type="entry name" value="Peptidase_S78"/>
    <property type="match status" value="1"/>
</dbReference>
<evidence type="ECO:0000313" key="9">
    <source>
        <dbReference type="Proteomes" id="UP000281975"/>
    </source>
</evidence>
<feature type="compositionally biased region" description="Gly residues" evidence="5">
    <location>
        <begin position="329"/>
        <end position="338"/>
    </location>
</feature>
<feature type="domain" description="Prohead serine protease" evidence="6">
    <location>
        <begin position="103"/>
        <end position="197"/>
    </location>
</feature>
<proteinExistence type="predicted"/>
<dbReference type="Proteomes" id="UP000281975">
    <property type="component" value="Unassembled WGS sequence"/>
</dbReference>
<dbReference type="InterPro" id="IPR054612">
    <property type="entry name" value="Phage_capsid-like_C"/>
</dbReference>
<evidence type="ECO:0000256" key="5">
    <source>
        <dbReference type="SAM" id="MobiDB-lite"/>
    </source>
</evidence>
<dbReference type="GO" id="GO:0008233">
    <property type="term" value="F:peptidase activity"/>
    <property type="evidence" value="ECO:0007669"/>
    <property type="project" value="UniProtKB-KW"/>
</dbReference>
<evidence type="ECO:0000256" key="4">
    <source>
        <dbReference type="ARBA" id="ARBA00022801"/>
    </source>
</evidence>
<keyword evidence="4" id="KW-0378">Hydrolase</keyword>
<feature type="domain" description="Phage capsid-like C-terminal" evidence="7">
    <location>
        <begin position="472"/>
        <end position="728"/>
    </location>
</feature>
<protein>
    <submittedName>
        <fullName evidence="8">HK97 family phage major capsid protein</fullName>
    </submittedName>
</protein>
<organism evidence="8 9">
    <name type="scientific">Kushneria sinocarnis</name>
    <dbReference type="NCBI Taxonomy" id="595502"/>
    <lineage>
        <taxon>Bacteria</taxon>
        <taxon>Pseudomonadati</taxon>
        <taxon>Pseudomonadota</taxon>
        <taxon>Gammaproteobacteria</taxon>
        <taxon>Oceanospirillales</taxon>
        <taxon>Halomonadaceae</taxon>
        <taxon>Kushneria</taxon>
    </lineage>
</organism>
<dbReference type="GO" id="GO:0006508">
    <property type="term" value="P:proteolysis"/>
    <property type="evidence" value="ECO:0007669"/>
    <property type="project" value="UniProtKB-KW"/>
</dbReference>
<dbReference type="InterPro" id="IPR054613">
    <property type="entry name" value="Peptidase_S78_dom"/>
</dbReference>
<feature type="compositionally biased region" description="Basic and acidic residues" evidence="5">
    <location>
        <begin position="1"/>
        <end position="29"/>
    </location>
</feature>
<dbReference type="EMBL" id="RBIN01000006">
    <property type="protein sequence ID" value="RKR02598.1"/>
    <property type="molecule type" value="Genomic_DNA"/>
</dbReference>
<feature type="region of interest" description="Disordered" evidence="5">
    <location>
        <begin position="324"/>
        <end position="387"/>
    </location>
</feature>
<name>A0A420WVK6_9GAMM</name>
<evidence type="ECO:0000259" key="7">
    <source>
        <dbReference type="Pfam" id="PF05065"/>
    </source>
</evidence>
<dbReference type="Pfam" id="PF05065">
    <property type="entry name" value="Phage_capsid"/>
    <property type="match status" value="1"/>
</dbReference>
<sequence length="734" mass="78744">MKDKHDTDNRQHQPVRPNDRAAEKARELAGTHQTRRVTEAQLAQIRDQSLQRDIMTGEVRSIDEQARTVELAFSSEVEVERWFGIEVLDHGDGAMRTERLENGAAVLVDHNWRDQVGVVESITIGTDRVGRAKVRFGRGTRASEIWQDVVDGIRRHVSVGYAIFRVEVEERPGMPDMVRVTDWEPHEISIVAVPADTSVGVGRSREPAPAEPGQQGGNTVGNGKRSRQSSGSDMKEKILRDGSGNLVRAKVDDDDNIVQVLEMIERAGEAQDSARREGVRAEQKRAADIMEMGRTYGNTDLAARYVADGKTPEEFQRALLDAMNEGSGSRDGSGGQRGSGQRNGTRSGSGGAGAGSSTGGAGGGTRSLSDNSPGQFGDGSGEIGMNDGEMRQYSLMRAIRAMANPQDSRAREEAAFEIECSEEAQRKFQKEARGILIPEDVLGSRAFNAGGAPSNPSGSQSGSNVVDNVLMTGSFIEMLRNRTTIMRLARSMSGLVGNVSIPKQTNGATAYWVGEGEDASEGSPTIGQINMTPKTVAAYTDITRRLMMQSTPDAEGIVRGDLVAALAQAIDLAGYYGSGTENQPLGIVNTSGINAVEFATAGKPTYAELVQMESEIAADNADVNSMAYVLNARMRGHAKTTSKFQNGTDAGTIWETGNTINGYTAEVTNQIQSGDVLHGNFADLVIGLWGGLDLTVDPYSLSKSGGTRLVVFQDVDFVARRVESFCVGRAASTA</sequence>
<comment type="caution">
    <text evidence="8">The sequence shown here is derived from an EMBL/GenBank/DDBJ whole genome shotgun (WGS) entry which is preliminary data.</text>
</comment>
<evidence type="ECO:0000256" key="1">
    <source>
        <dbReference type="ARBA" id="ARBA00004328"/>
    </source>
</evidence>
<gene>
    <name evidence="8" type="ORF">C7446_2316</name>
</gene>
<accession>A0A420WVK6</accession>
<dbReference type="Gene3D" id="3.30.2400.10">
    <property type="entry name" value="Major capsid protein gp5"/>
    <property type="match status" value="1"/>
</dbReference>
<feature type="compositionally biased region" description="Gly residues" evidence="5">
    <location>
        <begin position="347"/>
        <end position="365"/>
    </location>
</feature>
<keyword evidence="2" id="KW-1188">Viral release from host cell</keyword>
<evidence type="ECO:0000256" key="2">
    <source>
        <dbReference type="ARBA" id="ARBA00022612"/>
    </source>
</evidence>
<dbReference type="InterPro" id="IPR024455">
    <property type="entry name" value="Phage_capsid"/>
</dbReference>
<keyword evidence="3" id="KW-0645">Protease</keyword>
<keyword evidence="9" id="KW-1185">Reference proteome</keyword>
<dbReference type="RefSeq" id="WP_211327942.1">
    <property type="nucleotide sequence ID" value="NZ_RBIN01000006.1"/>
</dbReference>
<dbReference type="SUPFAM" id="SSF56563">
    <property type="entry name" value="Major capsid protein gp5"/>
    <property type="match status" value="1"/>
</dbReference>